<name>A0A445BNM3_ARAHY</name>
<organism evidence="1 2">
    <name type="scientific">Arachis hypogaea</name>
    <name type="common">Peanut</name>
    <dbReference type="NCBI Taxonomy" id="3818"/>
    <lineage>
        <taxon>Eukaryota</taxon>
        <taxon>Viridiplantae</taxon>
        <taxon>Streptophyta</taxon>
        <taxon>Embryophyta</taxon>
        <taxon>Tracheophyta</taxon>
        <taxon>Spermatophyta</taxon>
        <taxon>Magnoliopsida</taxon>
        <taxon>eudicotyledons</taxon>
        <taxon>Gunneridae</taxon>
        <taxon>Pentapetalae</taxon>
        <taxon>rosids</taxon>
        <taxon>fabids</taxon>
        <taxon>Fabales</taxon>
        <taxon>Fabaceae</taxon>
        <taxon>Papilionoideae</taxon>
        <taxon>50 kb inversion clade</taxon>
        <taxon>dalbergioids sensu lato</taxon>
        <taxon>Dalbergieae</taxon>
        <taxon>Pterocarpus clade</taxon>
        <taxon>Arachis</taxon>
    </lineage>
</organism>
<dbReference type="EMBL" id="SDMP01000009">
    <property type="protein sequence ID" value="RYR40274.1"/>
    <property type="molecule type" value="Genomic_DNA"/>
</dbReference>
<comment type="caution">
    <text evidence="1">The sequence shown here is derived from an EMBL/GenBank/DDBJ whole genome shotgun (WGS) entry which is preliminary data.</text>
</comment>
<dbReference type="Proteomes" id="UP000289738">
    <property type="component" value="Chromosome A09"/>
</dbReference>
<accession>A0A445BNM3</accession>
<gene>
    <name evidence="1" type="ORF">Ahy_A09g046000</name>
</gene>
<dbReference type="InterPro" id="IPR032675">
    <property type="entry name" value="LRR_dom_sf"/>
</dbReference>
<dbReference type="Gene3D" id="3.80.10.10">
    <property type="entry name" value="Ribonuclease Inhibitor"/>
    <property type="match status" value="1"/>
</dbReference>
<evidence type="ECO:0000313" key="1">
    <source>
        <dbReference type="EMBL" id="RYR40274.1"/>
    </source>
</evidence>
<reference evidence="1 2" key="1">
    <citation type="submission" date="2019-01" db="EMBL/GenBank/DDBJ databases">
        <title>Sequencing of cultivated peanut Arachis hypogaea provides insights into genome evolution and oil improvement.</title>
        <authorList>
            <person name="Chen X."/>
        </authorList>
    </citation>
    <scope>NUCLEOTIDE SEQUENCE [LARGE SCALE GENOMIC DNA]</scope>
    <source>
        <strain evidence="2">cv. Fuhuasheng</strain>
        <tissue evidence="1">Leaves</tissue>
    </source>
</reference>
<sequence length="124" mass="14086">MTISNVLLNSKILMLDDDNLRDNTLRMSPNITLLNLSNNSLSLIFDQVYSLVLHNNSINSSISNVLLNFKVLMLSYNNLRSNVPRILLNVTPLYLSNNSLSRTISHFLCYKTKKIEIAISNRMG</sequence>
<dbReference type="SUPFAM" id="SSF52058">
    <property type="entry name" value="L domain-like"/>
    <property type="match status" value="1"/>
</dbReference>
<evidence type="ECO:0000313" key="2">
    <source>
        <dbReference type="Proteomes" id="UP000289738"/>
    </source>
</evidence>
<protein>
    <recommendedName>
        <fullName evidence="3">LRR receptor-like serine/threonine-protein kinase</fullName>
    </recommendedName>
</protein>
<proteinExistence type="predicted"/>
<keyword evidence="2" id="KW-1185">Reference proteome</keyword>
<dbReference type="AlphaFoldDB" id="A0A445BNM3"/>
<evidence type="ECO:0008006" key="3">
    <source>
        <dbReference type="Google" id="ProtNLM"/>
    </source>
</evidence>